<evidence type="ECO:0000313" key="2">
    <source>
        <dbReference type="Proteomes" id="UP000698924"/>
    </source>
</evidence>
<dbReference type="Proteomes" id="UP000698924">
    <property type="component" value="Unassembled WGS sequence"/>
</dbReference>
<dbReference type="InterPro" id="IPR015315">
    <property type="entry name" value="DUF1963"/>
</dbReference>
<accession>A0AA40ZU58</accession>
<dbReference type="PANTHER" id="PTHR36436:SF6">
    <property type="entry name" value="SLL5081 PROTEIN"/>
    <property type="match status" value="1"/>
</dbReference>
<dbReference type="EMBL" id="JACJMO010000015">
    <property type="protein sequence ID" value="MBM6857950.1"/>
    <property type="molecule type" value="Genomic_DNA"/>
</dbReference>
<comment type="caution">
    <text evidence="1">The sequence shown here is derived from an EMBL/GenBank/DDBJ whole genome shotgun (WGS) entry which is preliminary data.</text>
</comment>
<protein>
    <submittedName>
        <fullName evidence="1">DUF1963 domain-containing protein</fullName>
    </submittedName>
</protein>
<dbReference type="RefSeq" id="WP_204972198.1">
    <property type="nucleotide sequence ID" value="NZ_JAAZTS010000015.1"/>
</dbReference>
<dbReference type="AlphaFoldDB" id="A0AA40ZU58"/>
<name>A0AA40ZU58_9BACT</name>
<organism evidence="1 2">
    <name type="scientific">Caecibacteroides pullorum</name>
    <dbReference type="NCBI Taxonomy" id="2725562"/>
    <lineage>
        <taxon>Bacteria</taxon>
        <taxon>Pseudomonadati</taxon>
        <taxon>Bacteroidota</taxon>
        <taxon>Bacteroidia</taxon>
        <taxon>Bacteroidales</taxon>
        <taxon>Bacteroidaceae</taxon>
        <taxon>Caecibacteroides</taxon>
    </lineage>
</organism>
<gene>
    <name evidence="1" type="ORF">H6D15_10125</name>
</gene>
<dbReference type="SUPFAM" id="SSF103032">
    <property type="entry name" value="Hypothetical protein YwqG"/>
    <property type="match status" value="1"/>
</dbReference>
<reference evidence="1 2" key="1">
    <citation type="journal article" date="2021" name="Sci. Rep.">
        <title>The distribution of antibiotic resistance genes in chicken gut microbiota commensals.</title>
        <authorList>
            <person name="Juricova H."/>
            <person name="Matiasovicova J."/>
            <person name="Kubasova T."/>
            <person name="Cejkova D."/>
            <person name="Rychlik I."/>
        </authorList>
    </citation>
    <scope>NUCLEOTIDE SEQUENCE [LARGE SCALE GENOMIC DNA]</scope>
    <source>
        <strain evidence="1 2">An421</strain>
    </source>
</reference>
<dbReference type="Gene3D" id="2.30.320.10">
    <property type="entry name" value="YwqG-like"/>
    <property type="match status" value="1"/>
</dbReference>
<dbReference type="InterPro" id="IPR035948">
    <property type="entry name" value="YwqG-like_sf"/>
</dbReference>
<dbReference type="Pfam" id="PF09234">
    <property type="entry name" value="DUF1963"/>
    <property type="match status" value="2"/>
</dbReference>
<proteinExistence type="predicted"/>
<evidence type="ECO:0000313" key="1">
    <source>
        <dbReference type="EMBL" id="MBM6857950.1"/>
    </source>
</evidence>
<keyword evidence="2" id="KW-1185">Reference proteome</keyword>
<sequence length="207" mass="23900">MAFLITTVETQGDLTGRSHWWGAPDLLKDVAYPCVAVDDGEGRHYDEPLTFVCQIRCADLAPLDGENLLPHRGMLYFFAPLDYFLGEHESPLDYHTRPVVIYDEREEGLEPYDLRWEDTDESVFRPAEAMDFGVAGEARGDGHRLLGLPYQEEVEGEHPGCLSLLQIDEDDRWGLRFYDCGMYYFLLSKENLRARCWDRVEGALFFY</sequence>
<dbReference type="PANTHER" id="PTHR36436">
    <property type="entry name" value="SLL5081 PROTEIN"/>
    <property type="match status" value="1"/>
</dbReference>